<reference evidence="1" key="2">
    <citation type="submission" date="2025-08" db="UniProtKB">
        <authorList>
            <consortium name="RefSeq"/>
        </authorList>
    </citation>
    <scope>IDENTIFICATION</scope>
</reference>
<protein>
    <submittedName>
        <fullName evidence="1">Uncharacterized protein</fullName>
    </submittedName>
</protein>
<evidence type="ECO:0000313" key="1">
    <source>
        <dbReference type="RefSeq" id="XP_059606186.1"/>
    </source>
</evidence>
<gene>
    <name evidence="1" type="ORF">An08g09060</name>
</gene>
<proteinExistence type="predicted"/>
<reference evidence="1" key="1">
    <citation type="submission" date="2025-02" db="EMBL/GenBank/DDBJ databases">
        <authorList>
            <consortium name="NCBI Genome Project"/>
        </authorList>
    </citation>
    <scope>NUCLEOTIDE SEQUENCE</scope>
</reference>
<dbReference type="KEGG" id="ang:An08g09060"/>
<dbReference type="VEuPathDB" id="FungiDB:An08g09060"/>
<accession>A0AAJ8E4C0</accession>
<dbReference type="GeneID" id="84591783"/>
<organism evidence="1">
    <name type="scientific">Aspergillus niger</name>
    <dbReference type="NCBI Taxonomy" id="5061"/>
    <lineage>
        <taxon>Eukaryota</taxon>
        <taxon>Fungi</taxon>
        <taxon>Dikarya</taxon>
        <taxon>Ascomycota</taxon>
        <taxon>Pezizomycotina</taxon>
        <taxon>Eurotiomycetes</taxon>
        <taxon>Eurotiomycetidae</taxon>
        <taxon>Eurotiales</taxon>
        <taxon>Aspergillaceae</taxon>
        <taxon>Aspergillus</taxon>
        <taxon>Aspergillus subgen. Circumdati</taxon>
    </lineage>
</organism>
<sequence length="31" mass="3572">MWCVRRGFNDDYAVPHPLTNYSMSVSAYHPG</sequence>
<dbReference type="RefSeq" id="XP_059606186.1">
    <property type="nucleotide sequence ID" value="XM_059749278.1"/>
</dbReference>
<name>A0AAJ8E4C0_ASPNG</name>
<dbReference type="AlphaFoldDB" id="A0AAJ8E4C0"/>